<keyword evidence="3" id="KW-1185">Reference proteome</keyword>
<feature type="compositionally biased region" description="Polar residues" evidence="1">
    <location>
        <begin position="90"/>
        <end position="113"/>
    </location>
</feature>
<feature type="region of interest" description="Disordered" evidence="1">
    <location>
        <begin position="90"/>
        <end position="116"/>
    </location>
</feature>
<sequence>MRMKDSDDYITARGANPRTGLISPSVGTRTPCTPDSPGEALRLRDHHQVSPTRHPRTRPPISRVYEGRKTSGGKARKWGVNEDGWYIESLDSSPAQQPSNQDTQARPSSSCSSHLRDDDFVVHMPSAREPQPFAYPGYSAEQIEAYEHYMDKSRRVSNEGYDRRLLHASNFSSDSPTSDAAHGSLGFVEAGDGLVVCPITGQYFRAYRDISNGDIADPPSIAVRKRHAKVDRIKQQDKDEAHKHIDGAKSGVLFAPFASPKTPATGRPFKKQVEGFPKSSPDAYPDTKHAQICSATGAISGDKVVGSAPSARSVANGDHYHELIDCKRKKTLPRLPPDSDPSSEVSSDLRKLPRVRLVRPECAALPQCHHQDERRRSNDGGRQCALGCEREASNGECVGKRNSSTSTVRRISPLENEPSTPPPKEQAAASSPHSDAEIALSIFEALLRFIMHIEIPKSGQMGTLMSSDVPTKDRVEALKAVVSVAAHALAICTILAMLWKLGSAAMHLLEVLLWPLEVPFRVFRWLTGCG</sequence>
<dbReference type="EMBL" id="CAVMBE010000056">
    <property type="protein sequence ID" value="CAK4031990.1"/>
    <property type="molecule type" value="Genomic_DNA"/>
</dbReference>
<feature type="region of interest" description="Disordered" evidence="1">
    <location>
        <begin position="261"/>
        <end position="284"/>
    </location>
</feature>
<gene>
    <name evidence="2" type="ORF">LECACI_7A007148</name>
</gene>
<protein>
    <submittedName>
        <fullName evidence="2">Uncharacterized protein</fullName>
    </submittedName>
</protein>
<feature type="region of interest" description="Disordered" evidence="1">
    <location>
        <begin position="395"/>
        <end position="432"/>
    </location>
</feature>
<comment type="caution">
    <text evidence="2">The sequence shown here is derived from an EMBL/GenBank/DDBJ whole genome shotgun (WGS) entry which is preliminary data.</text>
</comment>
<dbReference type="AlphaFoldDB" id="A0AAI9EDE7"/>
<dbReference type="Proteomes" id="UP001296104">
    <property type="component" value="Unassembled WGS sequence"/>
</dbReference>
<proteinExistence type="predicted"/>
<evidence type="ECO:0000256" key="1">
    <source>
        <dbReference type="SAM" id="MobiDB-lite"/>
    </source>
</evidence>
<name>A0AAI9EDE7_9PEZI</name>
<evidence type="ECO:0000313" key="3">
    <source>
        <dbReference type="Proteomes" id="UP001296104"/>
    </source>
</evidence>
<feature type="region of interest" description="Disordered" evidence="1">
    <location>
        <begin position="329"/>
        <end position="351"/>
    </location>
</feature>
<organism evidence="2 3">
    <name type="scientific">Lecanosticta acicola</name>
    <dbReference type="NCBI Taxonomy" id="111012"/>
    <lineage>
        <taxon>Eukaryota</taxon>
        <taxon>Fungi</taxon>
        <taxon>Dikarya</taxon>
        <taxon>Ascomycota</taxon>
        <taxon>Pezizomycotina</taxon>
        <taxon>Dothideomycetes</taxon>
        <taxon>Dothideomycetidae</taxon>
        <taxon>Mycosphaerellales</taxon>
        <taxon>Mycosphaerellaceae</taxon>
        <taxon>Lecanosticta</taxon>
    </lineage>
</organism>
<reference evidence="2" key="1">
    <citation type="submission" date="2023-11" db="EMBL/GenBank/DDBJ databases">
        <authorList>
            <person name="Alioto T."/>
            <person name="Alioto T."/>
            <person name="Gomez Garrido J."/>
        </authorList>
    </citation>
    <scope>NUCLEOTIDE SEQUENCE</scope>
</reference>
<feature type="region of interest" description="Disordered" evidence="1">
    <location>
        <begin position="1"/>
        <end position="77"/>
    </location>
</feature>
<evidence type="ECO:0000313" key="2">
    <source>
        <dbReference type="EMBL" id="CAK4031990.1"/>
    </source>
</evidence>
<accession>A0AAI9EDE7</accession>